<evidence type="ECO:0000259" key="1">
    <source>
        <dbReference type="PROSITE" id="PS50144"/>
    </source>
</evidence>
<evidence type="ECO:0000313" key="2">
    <source>
        <dbReference type="EMBL" id="GFQ02676.1"/>
    </source>
</evidence>
<evidence type="ECO:0000313" key="3">
    <source>
        <dbReference type="Proteomes" id="UP000653305"/>
    </source>
</evidence>
<keyword evidence="2" id="KW-0378">Hydrolase</keyword>
<dbReference type="InterPro" id="IPR008974">
    <property type="entry name" value="TRAF-like"/>
</dbReference>
<proteinExistence type="predicted"/>
<comment type="caution">
    <text evidence="2">The sequence shown here is derived from an EMBL/GenBank/DDBJ whole genome shotgun (WGS) entry which is preliminary data.</text>
</comment>
<accession>A0A830D6B2</accession>
<dbReference type="SUPFAM" id="SSF49599">
    <property type="entry name" value="TRAF domain-like"/>
    <property type="match status" value="2"/>
</dbReference>
<feature type="domain" description="MATH" evidence="1">
    <location>
        <begin position="215"/>
        <end position="343"/>
    </location>
</feature>
<keyword evidence="3" id="KW-1185">Reference proteome</keyword>
<dbReference type="PANTHER" id="PTHR46162:SF20">
    <property type="entry name" value="UBIQUITIN CARBOXYL-TERMINAL HYDROLASE 7-LIKE ISOFORM X1"/>
    <property type="match status" value="1"/>
</dbReference>
<dbReference type="PROSITE" id="PS50144">
    <property type="entry name" value="MATH"/>
    <property type="match status" value="2"/>
</dbReference>
<dbReference type="Proteomes" id="UP000653305">
    <property type="component" value="Unassembled WGS sequence"/>
</dbReference>
<organism evidence="2 3">
    <name type="scientific">Phtheirospermum japonicum</name>
    <dbReference type="NCBI Taxonomy" id="374723"/>
    <lineage>
        <taxon>Eukaryota</taxon>
        <taxon>Viridiplantae</taxon>
        <taxon>Streptophyta</taxon>
        <taxon>Embryophyta</taxon>
        <taxon>Tracheophyta</taxon>
        <taxon>Spermatophyta</taxon>
        <taxon>Magnoliopsida</taxon>
        <taxon>eudicotyledons</taxon>
        <taxon>Gunneridae</taxon>
        <taxon>Pentapetalae</taxon>
        <taxon>asterids</taxon>
        <taxon>lamiids</taxon>
        <taxon>Lamiales</taxon>
        <taxon>Orobanchaceae</taxon>
        <taxon>Orobanchaceae incertae sedis</taxon>
        <taxon>Phtheirospermum</taxon>
    </lineage>
</organism>
<gene>
    <name evidence="2" type="ORF">PHJA_002411500</name>
</gene>
<dbReference type="InterPro" id="IPR002083">
    <property type="entry name" value="MATH/TRAF_dom"/>
</dbReference>
<dbReference type="Pfam" id="PF22486">
    <property type="entry name" value="MATH_2"/>
    <property type="match status" value="2"/>
</dbReference>
<protein>
    <submittedName>
        <fullName evidence="2">Ubiquitin carboxyl-terminal hydrolase 12</fullName>
    </submittedName>
</protein>
<dbReference type="CDD" id="cd00121">
    <property type="entry name" value="MATH"/>
    <property type="match status" value="2"/>
</dbReference>
<dbReference type="SMART" id="SM00061">
    <property type="entry name" value="MATH"/>
    <property type="match status" value="2"/>
</dbReference>
<dbReference type="OrthoDB" id="1510855at2759"/>
<reference evidence="2" key="1">
    <citation type="submission" date="2020-07" db="EMBL/GenBank/DDBJ databases">
        <title>Ethylene signaling mediates host invasion by parasitic plants.</title>
        <authorList>
            <person name="Yoshida S."/>
        </authorList>
    </citation>
    <scope>NUCLEOTIDE SEQUENCE</scope>
    <source>
        <strain evidence="2">Okayama</strain>
    </source>
</reference>
<name>A0A830D6B2_9LAMI</name>
<feature type="domain" description="MATH" evidence="1">
    <location>
        <begin position="62"/>
        <end position="195"/>
    </location>
</feature>
<dbReference type="EMBL" id="BMAC01000765">
    <property type="protein sequence ID" value="GFQ02676.1"/>
    <property type="molecule type" value="Genomic_DNA"/>
</dbReference>
<dbReference type="Gene3D" id="2.60.210.10">
    <property type="entry name" value="Apoptosis, Tumor Necrosis Factor Receptor Associated Protein 2, Chain A"/>
    <property type="match status" value="2"/>
</dbReference>
<dbReference type="GO" id="GO:0016787">
    <property type="term" value="F:hydrolase activity"/>
    <property type="evidence" value="ECO:0007669"/>
    <property type="project" value="UniProtKB-KW"/>
</dbReference>
<dbReference type="PANTHER" id="PTHR46162">
    <property type="entry name" value="TRAF-LIKE FAMILY PROTEIN"/>
    <property type="match status" value="1"/>
</dbReference>
<sequence>MISNGGKTGCQTVDNRGAGRWRVAVWNSGESRCPTIENDSVGQWITAIANEVAAMETREASPAHLLVKIESFSLLHKCGIDKYETRDFDAGNYKWRLVIHPKGHGTEKDGEYISAYLAISDTNSLPENWEVNAVFSIFILNQISGNYHYTPGKTTRRYFSMMMEWGFPKFISKKLFTTPSNGYLMDDNCVFGAEVFVNKNKVVTEYLSLKNVTVPYKKVLEISNFSTLKDIWYSEEFTAGSHKWKITLYPNGNRDEIGCNLSIYLNYVASDDKKTPGERMKASFTICIKNQLDSAKHQKKTTSTWFSASKVNWGWHSFLSLADLNDPNGGFIVSDSCHLEVEISVQAVAQ</sequence>
<dbReference type="AlphaFoldDB" id="A0A830D6B2"/>